<protein>
    <submittedName>
        <fullName evidence="5">Protein hit</fullName>
    </submittedName>
</protein>
<proteinExistence type="predicted"/>
<evidence type="ECO:0000313" key="5">
    <source>
        <dbReference type="EMBL" id="KKT01035.1"/>
    </source>
</evidence>
<evidence type="ECO:0000256" key="3">
    <source>
        <dbReference type="PROSITE-ProRule" id="PRU00464"/>
    </source>
</evidence>
<dbReference type="STRING" id="1618738.UV76_C0003G0011"/>
<dbReference type="EMBL" id="LCFS01000003">
    <property type="protein sequence ID" value="KKT01035.1"/>
    <property type="molecule type" value="Genomic_DNA"/>
</dbReference>
<dbReference type="GO" id="GO:0003824">
    <property type="term" value="F:catalytic activity"/>
    <property type="evidence" value="ECO:0007669"/>
    <property type="project" value="InterPro"/>
</dbReference>
<evidence type="ECO:0000313" key="6">
    <source>
        <dbReference type="Proteomes" id="UP000034646"/>
    </source>
</evidence>
<comment type="caution">
    <text evidence="5">The sequence shown here is derived from an EMBL/GenBank/DDBJ whole genome shotgun (WGS) entry which is preliminary data.</text>
</comment>
<feature type="domain" description="HIT" evidence="4">
    <location>
        <begin position="6"/>
        <end position="108"/>
    </location>
</feature>
<reference evidence="5 6" key="1">
    <citation type="journal article" date="2015" name="Nature">
        <title>rRNA introns, odd ribosomes, and small enigmatic genomes across a large radiation of phyla.</title>
        <authorList>
            <person name="Brown C.T."/>
            <person name="Hug L.A."/>
            <person name="Thomas B.C."/>
            <person name="Sharon I."/>
            <person name="Castelle C.J."/>
            <person name="Singh A."/>
            <person name="Wilkins M.J."/>
            <person name="Williams K.H."/>
            <person name="Banfield J.F."/>
        </authorList>
    </citation>
    <scope>NUCLEOTIDE SEQUENCE [LARGE SCALE GENOMIC DNA]</scope>
</reference>
<dbReference type="PROSITE" id="PS51084">
    <property type="entry name" value="HIT_2"/>
    <property type="match status" value="1"/>
</dbReference>
<organism evidence="5 6">
    <name type="scientific">Candidatus Nomurabacteria bacterium GW2011_GWA2_43_15</name>
    <dbReference type="NCBI Taxonomy" id="1618738"/>
    <lineage>
        <taxon>Bacteria</taxon>
        <taxon>Candidatus Nomuraibacteriota</taxon>
    </lineage>
</organism>
<feature type="active site" description="Tele-AMP-histidine intermediate" evidence="1">
    <location>
        <position position="95"/>
    </location>
</feature>
<evidence type="ECO:0000256" key="1">
    <source>
        <dbReference type="PIRSR" id="PIRSR601310-1"/>
    </source>
</evidence>
<dbReference type="PANTHER" id="PTHR46648">
    <property type="entry name" value="HIT FAMILY PROTEIN 1"/>
    <property type="match status" value="1"/>
</dbReference>
<sequence length="132" mass="15375">MEQECIFCKISKGEILSAKVYEDEKFSVFLDIKPVSDGHLLIIPKKHIIWMQEADDEIISKIFKLTKKMMLALKKGLPCDYVQMSVVGNEIPHFHIHLIPRHYGDNFRNFPTKEYKKGQEEVITKKIKEAIA</sequence>
<dbReference type="InterPro" id="IPR011146">
    <property type="entry name" value="HIT-like"/>
</dbReference>
<dbReference type="SUPFAM" id="SSF54197">
    <property type="entry name" value="HIT-like"/>
    <property type="match status" value="1"/>
</dbReference>
<name>A0A0G1DTQ5_9BACT</name>
<evidence type="ECO:0000256" key="2">
    <source>
        <dbReference type="PIRSR" id="PIRSR601310-3"/>
    </source>
</evidence>
<dbReference type="AlphaFoldDB" id="A0A0G1DTQ5"/>
<dbReference type="Gene3D" id="3.30.428.10">
    <property type="entry name" value="HIT-like"/>
    <property type="match status" value="1"/>
</dbReference>
<dbReference type="InterPro" id="IPR036265">
    <property type="entry name" value="HIT-like_sf"/>
</dbReference>
<evidence type="ECO:0000259" key="4">
    <source>
        <dbReference type="PROSITE" id="PS51084"/>
    </source>
</evidence>
<dbReference type="PANTHER" id="PTHR46648:SF1">
    <property type="entry name" value="ADENOSINE 5'-MONOPHOSPHORAMIDASE HNT1"/>
    <property type="match status" value="1"/>
</dbReference>
<accession>A0A0G1DTQ5</accession>
<dbReference type="Pfam" id="PF01230">
    <property type="entry name" value="HIT"/>
    <property type="match status" value="1"/>
</dbReference>
<dbReference type="InterPro" id="IPR001310">
    <property type="entry name" value="Histidine_triad_HIT"/>
</dbReference>
<dbReference type="Proteomes" id="UP000034646">
    <property type="component" value="Unassembled WGS sequence"/>
</dbReference>
<dbReference type="GO" id="GO:0009117">
    <property type="term" value="P:nucleotide metabolic process"/>
    <property type="evidence" value="ECO:0007669"/>
    <property type="project" value="TreeGrafter"/>
</dbReference>
<feature type="short sequence motif" description="Histidine triad motif" evidence="2 3">
    <location>
        <begin position="93"/>
        <end position="97"/>
    </location>
</feature>
<dbReference type="PRINTS" id="PR00332">
    <property type="entry name" value="HISTRIAD"/>
</dbReference>
<gene>
    <name evidence="5" type="ORF">UV76_C0003G0011</name>
</gene>